<feature type="compositionally biased region" description="Basic and acidic residues" evidence="3">
    <location>
        <begin position="160"/>
        <end position="179"/>
    </location>
</feature>
<evidence type="ECO:0000313" key="4">
    <source>
        <dbReference type="EMBL" id="KAF6199842.1"/>
    </source>
</evidence>
<dbReference type="Proteomes" id="UP000466442">
    <property type="component" value="Unassembled WGS sequence"/>
</dbReference>
<proteinExistence type="predicted"/>
<feature type="region of interest" description="Disordered" evidence="3">
    <location>
        <begin position="239"/>
        <end position="266"/>
    </location>
</feature>
<evidence type="ECO:0000313" key="5">
    <source>
        <dbReference type="Proteomes" id="UP000466442"/>
    </source>
</evidence>
<evidence type="ECO:0000256" key="1">
    <source>
        <dbReference type="ARBA" id="ARBA00012346"/>
    </source>
</evidence>
<organism evidence="4 5">
    <name type="scientific">Apolygus lucorum</name>
    <name type="common">Small green plant bug</name>
    <name type="synonym">Lygocoris lucorum</name>
    <dbReference type="NCBI Taxonomy" id="248454"/>
    <lineage>
        <taxon>Eukaryota</taxon>
        <taxon>Metazoa</taxon>
        <taxon>Ecdysozoa</taxon>
        <taxon>Arthropoda</taxon>
        <taxon>Hexapoda</taxon>
        <taxon>Insecta</taxon>
        <taxon>Pterygota</taxon>
        <taxon>Neoptera</taxon>
        <taxon>Paraneoptera</taxon>
        <taxon>Hemiptera</taxon>
        <taxon>Heteroptera</taxon>
        <taxon>Panheteroptera</taxon>
        <taxon>Cimicomorpha</taxon>
        <taxon>Miridae</taxon>
        <taxon>Mirini</taxon>
        <taxon>Apolygus</taxon>
    </lineage>
</organism>
<keyword evidence="5" id="KW-1185">Reference proteome</keyword>
<gene>
    <name evidence="4" type="ORF">GE061_006140</name>
</gene>
<dbReference type="EC" id="4.3.2.9" evidence="1"/>
<feature type="region of interest" description="Disordered" evidence="3">
    <location>
        <begin position="160"/>
        <end position="189"/>
    </location>
</feature>
<dbReference type="AlphaFoldDB" id="A0A6A4J768"/>
<dbReference type="SUPFAM" id="SSF110857">
    <property type="entry name" value="Gamma-glutamyl cyclotransferase-like"/>
    <property type="match status" value="1"/>
</dbReference>
<evidence type="ECO:0000256" key="3">
    <source>
        <dbReference type="SAM" id="MobiDB-lite"/>
    </source>
</evidence>
<dbReference type="Pfam" id="PF13772">
    <property type="entry name" value="AIG2_2"/>
    <property type="match status" value="1"/>
</dbReference>
<accession>A0A6A4J768</accession>
<dbReference type="InterPro" id="IPR017939">
    <property type="entry name" value="G-Glutamylcylcotransferase"/>
</dbReference>
<dbReference type="InterPro" id="IPR013024">
    <property type="entry name" value="GGCT-like"/>
</dbReference>
<keyword evidence="2" id="KW-0456">Lyase</keyword>
<dbReference type="CDD" id="cd06661">
    <property type="entry name" value="GGCT_like"/>
    <property type="match status" value="1"/>
</dbReference>
<feature type="compositionally biased region" description="Basic and acidic residues" evidence="3">
    <location>
        <begin position="239"/>
        <end position="260"/>
    </location>
</feature>
<dbReference type="EMBL" id="WIXP02000014">
    <property type="protein sequence ID" value="KAF6199842.1"/>
    <property type="molecule type" value="Genomic_DNA"/>
</dbReference>
<name>A0A6A4J768_APOLU</name>
<dbReference type="PANTHER" id="PTHR12935:SF0">
    <property type="entry name" value="GAMMA-GLUTAMYLCYCLOTRANSFERASE"/>
    <property type="match status" value="1"/>
</dbReference>
<protein>
    <recommendedName>
        <fullName evidence="1">gamma-glutamylcyclotransferase</fullName>
        <ecNumber evidence="1">4.3.2.9</ecNumber>
    </recommendedName>
</protein>
<sequence>MTKTSCRNGSGKNFENLVGQIVQTVTELEKSVRSSQALERKQFQNELQLHIDKHQLSLSLDQQKYHNKRLTRLAMSLSDSSSAGGARTKAGAKNEDARSLREKCAELKNILGKREMQLRKTRATLKQVTEDNVKLAKAYESKSAALKELSEKHEALKKELRSKSVPLGDRESLNERGSLKESGSPCGGGAPCEHEAALAEIQMFYEGQLAELAARLEEQQLITGCLEEQQLRLAEEQSLAEYEKTESKKSESRRNEILNHEKHRNSEHKNLKMSGRKFIYFAYDNLMLSTRMLCCVQRNAKRVGLGKLANHRLMFGDFSPDWYGTMPTIKKKCECVVWGSLWELDDCFRAKLDEVQGVKKGLYIPVTVQISSLNVKGGTFPALTHKLKKDPPEPELFEGIWRKKFRPSKLYHEELLDGAEESCLPVYYRKWLMQIPHNGFTGSVLPDLKDDREYH</sequence>
<dbReference type="InterPro" id="IPR036568">
    <property type="entry name" value="GGCT-like_sf"/>
</dbReference>
<dbReference type="Gene3D" id="3.10.490.10">
    <property type="entry name" value="Gamma-glutamyl cyclotransferase-like"/>
    <property type="match status" value="1"/>
</dbReference>
<dbReference type="OrthoDB" id="2924818at2759"/>
<dbReference type="PANTHER" id="PTHR12935">
    <property type="entry name" value="GAMMA-GLUTAMYLCYCLOTRANSFERASE"/>
    <property type="match status" value="1"/>
</dbReference>
<reference evidence="4" key="1">
    <citation type="journal article" date="2021" name="Mol. Ecol. Resour.">
        <title>Apolygus lucorum genome provides insights into omnivorousness and mesophyll feeding.</title>
        <authorList>
            <person name="Liu Y."/>
            <person name="Liu H."/>
            <person name="Wang H."/>
            <person name="Huang T."/>
            <person name="Liu B."/>
            <person name="Yang B."/>
            <person name="Yin L."/>
            <person name="Li B."/>
            <person name="Zhang Y."/>
            <person name="Zhang S."/>
            <person name="Jiang F."/>
            <person name="Zhang X."/>
            <person name="Ren Y."/>
            <person name="Wang B."/>
            <person name="Wang S."/>
            <person name="Lu Y."/>
            <person name="Wu K."/>
            <person name="Fan W."/>
            <person name="Wang G."/>
        </authorList>
    </citation>
    <scope>NUCLEOTIDE SEQUENCE</scope>
    <source>
        <strain evidence="4">12Hb</strain>
    </source>
</reference>
<dbReference type="GO" id="GO:0003839">
    <property type="term" value="F:gamma-glutamylcyclotransferase activity"/>
    <property type="evidence" value="ECO:0007669"/>
    <property type="project" value="UniProtKB-EC"/>
</dbReference>
<evidence type="ECO:0000256" key="2">
    <source>
        <dbReference type="ARBA" id="ARBA00023239"/>
    </source>
</evidence>
<comment type="caution">
    <text evidence="4">The sequence shown here is derived from an EMBL/GenBank/DDBJ whole genome shotgun (WGS) entry which is preliminary data.</text>
</comment>